<keyword evidence="8" id="KW-1185">Reference proteome</keyword>
<dbReference type="PANTHER" id="PTHR43133:SF25">
    <property type="entry name" value="RNA POLYMERASE SIGMA FACTOR RFAY-RELATED"/>
    <property type="match status" value="1"/>
</dbReference>
<dbReference type="SUPFAM" id="SSF88946">
    <property type="entry name" value="Sigma2 domain of RNA polymerase sigma factors"/>
    <property type="match status" value="1"/>
</dbReference>
<dbReference type="KEGG" id="euz:DVS28_a1550"/>
<feature type="domain" description="RNA polymerase sigma-70 region 2" evidence="5">
    <location>
        <begin position="11"/>
        <end position="78"/>
    </location>
</feature>
<reference evidence="7 8" key="1">
    <citation type="submission" date="2018-09" db="EMBL/GenBank/DDBJ databases">
        <title>Complete genome sequence of Euzebya sp. DY32-46 isolated from seawater of Pacific Ocean.</title>
        <authorList>
            <person name="Xu L."/>
            <person name="Wu Y.-H."/>
            <person name="Xu X.-W."/>
        </authorList>
    </citation>
    <scope>NUCLEOTIDE SEQUENCE [LARGE SCALE GENOMIC DNA]</scope>
    <source>
        <strain evidence="7 8">DY32-46</strain>
    </source>
</reference>
<dbReference type="RefSeq" id="WP_114590931.1">
    <property type="nucleotide sequence ID" value="NZ_CP031165.1"/>
</dbReference>
<sequence length="173" mass="19177">MDDNDRLRALHDAHADDLVAYVTRRTASPDDAADVIAETFLVAWRRLDDVPPGHEARLWLFGVARRQLANSRRSTRRRTRLLGRLTDQLGPALAAAPPGSPPDSPVMEAISRLPERDREVLYLVAWEQLSPAEAAVVLGVSPDAARTRLHRARKRLEAELDIPASTPALEGTR</sequence>
<dbReference type="Pfam" id="PF08281">
    <property type="entry name" value="Sigma70_r4_2"/>
    <property type="match status" value="1"/>
</dbReference>
<evidence type="ECO:0000256" key="3">
    <source>
        <dbReference type="ARBA" id="ARBA00023082"/>
    </source>
</evidence>
<evidence type="ECO:0000259" key="6">
    <source>
        <dbReference type="Pfam" id="PF08281"/>
    </source>
</evidence>
<accession>A0A346XVJ6</accession>
<keyword evidence="2" id="KW-0805">Transcription regulation</keyword>
<dbReference type="GO" id="GO:0006352">
    <property type="term" value="P:DNA-templated transcription initiation"/>
    <property type="evidence" value="ECO:0007669"/>
    <property type="project" value="InterPro"/>
</dbReference>
<dbReference type="GO" id="GO:0003677">
    <property type="term" value="F:DNA binding"/>
    <property type="evidence" value="ECO:0007669"/>
    <property type="project" value="InterPro"/>
</dbReference>
<dbReference type="AlphaFoldDB" id="A0A346XVJ6"/>
<keyword evidence="3" id="KW-0731">Sigma factor</keyword>
<dbReference type="OrthoDB" id="4184921at2"/>
<proteinExistence type="inferred from homology"/>
<dbReference type="InterPro" id="IPR039425">
    <property type="entry name" value="RNA_pol_sigma-70-like"/>
</dbReference>
<dbReference type="CDD" id="cd06171">
    <property type="entry name" value="Sigma70_r4"/>
    <property type="match status" value="1"/>
</dbReference>
<comment type="similarity">
    <text evidence="1">Belongs to the sigma-70 factor family. ECF subfamily.</text>
</comment>
<gene>
    <name evidence="7" type="ORF">DVS28_a1550</name>
</gene>
<dbReference type="Gene3D" id="1.10.10.10">
    <property type="entry name" value="Winged helix-like DNA-binding domain superfamily/Winged helix DNA-binding domain"/>
    <property type="match status" value="1"/>
</dbReference>
<dbReference type="PANTHER" id="PTHR43133">
    <property type="entry name" value="RNA POLYMERASE ECF-TYPE SIGMA FACTO"/>
    <property type="match status" value="1"/>
</dbReference>
<evidence type="ECO:0000256" key="4">
    <source>
        <dbReference type="ARBA" id="ARBA00023163"/>
    </source>
</evidence>
<evidence type="ECO:0000259" key="5">
    <source>
        <dbReference type="Pfam" id="PF04542"/>
    </source>
</evidence>
<dbReference type="InterPro" id="IPR007627">
    <property type="entry name" value="RNA_pol_sigma70_r2"/>
</dbReference>
<dbReference type="InterPro" id="IPR013324">
    <property type="entry name" value="RNA_pol_sigma_r3/r4-like"/>
</dbReference>
<dbReference type="InterPro" id="IPR036388">
    <property type="entry name" value="WH-like_DNA-bd_sf"/>
</dbReference>
<evidence type="ECO:0000256" key="1">
    <source>
        <dbReference type="ARBA" id="ARBA00010641"/>
    </source>
</evidence>
<evidence type="ECO:0000313" key="7">
    <source>
        <dbReference type="EMBL" id="AXV06243.1"/>
    </source>
</evidence>
<feature type="domain" description="RNA polymerase sigma factor 70 region 4 type 2" evidence="6">
    <location>
        <begin position="106"/>
        <end position="156"/>
    </location>
</feature>
<dbReference type="EMBL" id="CP031165">
    <property type="protein sequence ID" value="AXV06243.1"/>
    <property type="molecule type" value="Genomic_DNA"/>
</dbReference>
<dbReference type="InterPro" id="IPR013325">
    <property type="entry name" value="RNA_pol_sigma_r2"/>
</dbReference>
<dbReference type="Pfam" id="PF04542">
    <property type="entry name" value="Sigma70_r2"/>
    <property type="match status" value="1"/>
</dbReference>
<evidence type="ECO:0000256" key="2">
    <source>
        <dbReference type="ARBA" id="ARBA00023015"/>
    </source>
</evidence>
<evidence type="ECO:0000313" key="8">
    <source>
        <dbReference type="Proteomes" id="UP000264006"/>
    </source>
</evidence>
<name>A0A346XVJ6_9ACTN</name>
<keyword evidence="4" id="KW-0804">Transcription</keyword>
<dbReference type="GO" id="GO:0016987">
    <property type="term" value="F:sigma factor activity"/>
    <property type="evidence" value="ECO:0007669"/>
    <property type="project" value="UniProtKB-KW"/>
</dbReference>
<organism evidence="7 8">
    <name type="scientific">Euzebya pacifica</name>
    <dbReference type="NCBI Taxonomy" id="1608957"/>
    <lineage>
        <taxon>Bacteria</taxon>
        <taxon>Bacillati</taxon>
        <taxon>Actinomycetota</taxon>
        <taxon>Nitriliruptoria</taxon>
        <taxon>Euzebyales</taxon>
    </lineage>
</organism>
<dbReference type="SUPFAM" id="SSF88659">
    <property type="entry name" value="Sigma3 and sigma4 domains of RNA polymerase sigma factors"/>
    <property type="match status" value="1"/>
</dbReference>
<protein>
    <submittedName>
        <fullName evidence="7">Putative RNA polymerase ECF-subfamily sigma factor</fullName>
    </submittedName>
</protein>
<dbReference type="Gene3D" id="1.10.1740.10">
    <property type="match status" value="1"/>
</dbReference>
<dbReference type="InterPro" id="IPR013249">
    <property type="entry name" value="RNA_pol_sigma70_r4_t2"/>
</dbReference>
<dbReference type="Proteomes" id="UP000264006">
    <property type="component" value="Chromosome"/>
</dbReference>